<dbReference type="EMBL" id="JBHSON010000098">
    <property type="protein sequence ID" value="MFC5752836.1"/>
    <property type="molecule type" value="Genomic_DNA"/>
</dbReference>
<evidence type="ECO:0000259" key="5">
    <source>
        <dbReference type="PROSITE" id="PS50043"/>
    </source>
</evidence>
<dbReference type="PROSITE" id="PS50043">
    <property type="entry name" value="HTH_LUXR_2"/>
    <property type="match status" value="1"/>
</dbReference>
<accession>A0ABW1AE87</accession>
<keyword evidence="2" id="KW-0238">DNA-binding</keyword>
<dbReference type="SUPFAM" id="SSF46894">
    <property type="entry name" value="C-terminal effector domain of the bipartite response regulators"/>
    <property type="match status" value="1"/>
</dbReference>
<feature type="region of interest" description="Disordered" evidence="4">
    <location>
        <begin position="791"/>
        <end position="818"/>
    </location>
</feature>
<gene>
    <name evidence="6" type="ORF">ACFPZN_45100</name>
</gene>
<reference evidence="7" key="1">
    <citation type="journal article" date="2019" name="Int. J. Syst. Evol. Microbiol.">
        <title>The Global Catalogue of Microorganisms (GCM) 10K type strain sequencing project: providing services to taxonomists for standard genome sequencing and annotation.</title>
        <authorList>
            <consortium name="The Broad Institute Genomics Platform"/>
            <consortium name="The Broad Institute Genome Sequencing Center for Infectious Disease"/>
            <person name="Wu L."/>
            <person name="Ma J."/>
        </authorList>
    </citation>
    <scope>NUCLEOTIDE SEQUENCE [LARGE SCALE GENOMIC DNA]</scope>
    <source>
        <strain evidence="7">KCTC 42087</strain>
    </source>
</reference>
<protein>
    <submittedName>
        <fullName evidence="6">LuxR C-terminal-related transcriptional regulator</fullName>
    </submittedName>
</protein>
<dbReference type="Gene3D" id="1.10.10.10">
    <property type="entry name" value="Winged helix-like DNA-binding domain superfamily/Winged helix DNA-binding domain"/>
    <property type="match status" value="1"/>
</dbReference>
<dbReference type="InterPro" id="IPR036388">
    <property type="entry name" value="WH-like_DNA-bd_sf"/>
</dbReference>
<organism evidence="6 7">
    <name type="scientific">Actinomadura rugatobispora</name>
    <dbReference type="NCBI Taxonomy" id="1994"/>
    <lineage>
        <taxon>Bacteria</taxon>
        <taxon>Bacillati</taxon>
        <taxon>Actinomycetota</taxon>
        <taxon>Actinomycetes</taxon>
        <taxon>Streptosporangiales</taxon>
        <taxon>Thermomonosporaceae</taxon>
        <taxon>Actinomadura</taxon>
    </lineage>
</organism>
<dbReference type="InterPro" id="IPR011990">
    <property type="entry name" value="TPR-like_helical_dom_sf"/>
</dbReference>
<dbReference type="InterPro" id="IPR041664">
    <property type="entry name" value="AAA_16"/>
</dbReference>
<evidence type="ECO:0000256" key="4">
    <source>
        <dbReference type="SAM" id="MobiDB-lite"/>
    </source>
</evidence>
<dbReference type="SMART" id="SM00421">
    <property type="entry name" value="HTH_LUXR"/>
    <property type="match status" value="1"/>
</dbReference>
<sequence>MAVQSQITRAFPGWVVRRPRLEERLRRGVQGPLTLVTGPPGAGKTVAVSSWAATGTWRPAALCWITCDDTTATVGRFCRALITSLRRAGIDLPVAPSGRRDGGDDEALSWELGEALSELAAPVIVVLDDFPARPGSAPAQVVTCLLRHARPVLRAVVLARGEPSLPLHRHRLAGELTEIRAGDLAFADHESAAVLARHGVRLAPAALRTLQERTGGWPAGIRLAAMAMAGRPDPDAVAARFSGDDDGVVGYLREEVVDAQPPGTRELLLATSVADRIDAGLAGGLAGEAGRAFPDLVRRNAFAVPLGHGWYRYPPMFGEALRTVLERESPGLAPVLHRRAAAWFERAGLLGEAVGQAARAGDWRYAARLVVDRLAIGGVLGLAPREHLDRAFDAMPREAVLGCAGPEPAIVAAAAAAARGDDPACAAALEHARAGLGPSSDGADPAARLCLAAVELCRPGLPAFAGAAGTFARVAALCREVPEPALDASPDLLALAHACGGRSHLWRGELREAARLFGEALAAAERAGGSAQSLECLGDLALTRALLGDVGRAAGLVARAGRRSGTPASPGSRGAVTLHLARAWVDLEQWRLDAARAELARAALAFPAPPDPLPAVVHALLAARTELGRGRPERALDDLRPAEMIVPRPAWLARRLALVSAEAHALRGESGPARAAAERAGGRGQLDAAVALARADLGDGAPDAAARLLRRSLRGPFEAPADARVEAWLLDAGLSFGLGDPSRGRRCLDRALRLAGREGIGRPFAMARGWLLPVLNRDPDLARQHRRLLEPLGLAPRNGGTPPPEPGPGPEPGAEPLPVERLSGRELDVLRLLAQMMTTEEIADRLCLSVNTVKTHLRNIYRKLAVTRRGAAVRRARQLSLLGPGSGAPARRSAS</sequence>
<dbReference type="InterPro" id="IPR059106">
    <property type="entry name" value="WHD_MalT"/>
</dbReference>
<dbReference type="RefSeq" id="WP_378289236.1">
    <property type="nucleotide sequence ID" value="NZ_JBHSON010000098.1"/>
</dbReference>
<dbReference type="PANTHER" id="PTHR44688">
    <property type="entry name" value="DNA-BINDING TRANSCRIPTIONAL ACTIVATOR DEVR_DOSR"/>
    <property type="match status" value="1"/>
</dbReference>
<dbReference type="InterPro" id="IPR000792">
    <property type="entry name" value="Tscrpt_reg_LuxR_C"/>
</dbReference>
<evidence type="ECO:0000256" key="1">
    <source>
        <dbReference type="ARBA" id="ARBA00023015"/>
    </source>
</evidence>
<feature type="domain" description="HTH luxR-type" evidence="5">
    <location>
        <begin position="815"/>
        <end position="880"/>
    </location>
</feature>
<dbReference type="SUPFAM" id="SSF52540">
    <property type="entry name" value="P-loop containing nucleoside triphosphate hydrolases"/>
    <property type="match status" value="1"/>
</dbReference>
<dbReference type="Pfam" id="PF13191">
    <property type="entry name" value="AAA_16"/>
    <property type="match status" value="1"/>
</dbReference>
<dbReference type="InterPro" id="IPR016032">
    <property type="entry name" value="Sig_transdc_resp-reg_C-effctor"/>
</dbReference>
<dbReference type="PRINTS" id="PR00038">
    <property type="entry name" value="HTHLUXR"/>
</dbReference>
<comment type="caution">
    <text evidence="6">The sequence shown here is derived from an EMBL/GenBank/DDBJ whole genome shotgun (WGS) entry which is preliminary data.</text>
</comment>
<keyword evidence="3" id="KW-0804">Transcription</keyword>
<dbReference type="PANTHER" id="PTHR44688:SF16">
    <property type="entry name" value="DNA-BINDING TRANSCRIPTIONAL ACTIVATOR DEVR_DOSR"/>
    <property type="match status" value="1"/>
</dbReference>
<keyword evidence="7" id="KW-1185">Reference proteome</keyword>
<evidence type="ECO:0000256" key="2">
    <source>
        <dbReference type="ARBA" id="ARBA00023125"/>
    </source>
</evidence>
<keyword evidence="1" id="KW-0805">Transcription regulation</keyword>
<evidence type="ECO:0000313" key="6">
    <source>
        <dbReference type="EMBL" id="MFC5752836.1"/>
    </source>
</evidence>
<proteinExistence type="predicted"/>
<dbReference type="Proteomes" id="UP001596074">
    <property type="component" value="Unassembled WGS sequence"/>
</dbReference>
<evidence type="ECO:0000313" key="7">
    <source>
        <dbReference type="Proteomes" id="UP001596074"/>
    </source>
</evidence>
<name>A0ABW1AE87_9ACTN</name>
<dbReference type="CDD" id="cd06170">
    <property type="entry name" value="LuxR_C_like"/>
    <property type="match status" value="1"/>
</dbReference>
<dbReference type="Pfam" id="PF25873">
    <property type="entry name" value="WHD_MalT"/>
    <property type="match status" value="1"/>
</dbReference>
<feature type="compositionally biased region" description="Pro residues" evidence="4">
    <location>
        <begin position="801"/>
        <end position="815"/>
    </location>
</feature>
<dbReference type="InterPro" id="IPR027417">
    <property type="entry name" value="P-loop_NTPase"/>
</dbReference>
<evidence type="ECO:0000256" key="3">
    <source>
        <dbReference type="ARBA" id="ARBA00023163"/>
    </source>
</evidence>
<dbReference type="Pfam" id="PF00196">
    <property type="entry name" value="GerE"/>
    <property type="match status" value="1"/>
</dbReference>
<dbReference type="Gene3D" id="1.25.40.10">
    <property type="entry name" value="Tetratricopeptide repeat domain"/>
    <property type="match status" value="1"/>
</dbReference>